<name>B3FJG8_BP201</name>
<organism evidence="1 2">
    <name type="scientific">Pseudomonas phage 201phi2-1</name>
    <name type="common">Pseudomonas chlororaphis phage 201phi2-1</name>
    <dbReference type="NCBI Taxonomy" id="198110"/>
    <lineage>
        <taxon>Viruses</taxon>
        <taxon>Duplodnaviria</taxon>
        <taxon>Heunggongvirae</taxon>
        <taxon>Uroviricota</taxon>
        <taxon>Caudoviricetes</taxon>
        <taxon>Chimalliviridae</taxon>
        <taxon>Serwervirus</taxon>
        <taxon>Serwervirus 201phi21</taxon>
    </lineage>
</organism>
<sequence length="132" mass="14884">MSIENTALSDRGFKGGKFTDRYGEECSIQESSICAVEGDGEGWCIWLGVDKPKCTQLIPGQGWTDVPIPEDALHSGRMHLSQRQVGELIPHLQYFVETGYLPTPEQHDEFVKHLDDNRVQDIINDFFSEVSN</sequence>
<proteinExistence type="predicted"/>
<organismHost>
    <name type="scientific">Pseudomonas chlororaphis</name>
    <dbReference type="NCBI Taxonomy" id="587753"/>
</organismHost>
<protein>
    <submittedName>
        <fullName evidence="1">Uncharacterized protein</fullName>
    </submittedName>
</protein>
<evidence type="ECO:0000313" key="2">
    <source>
        <dbReference type="Proteomes" id="UP000002421"/>
    </source>
</evidence>
<keyword evidence="2" id="KW-1185">Reference proteome</keyword>
<evidence type="ECO:0000313" key="1">
    <source>
        <dbReference type="EMBL" id="ABY63134.1"/>
    </source>
</evidence>
<dbReference type="KEGG" id="vg:6372618"/>
<gene>
    <name evidence="1" type="ORF">201phi2-1p308</name>
</gene>
<accession>B3FJG8</accession>
<dbReference type="RefSeq" id="YP_001957029.1">
    <property type="nucleotide sequence ID" value="NC_010821.1"/>
</dbReference>
<dbReference type="Proteomes" id="UP000002421">
    <property type="component" value="Segment"/>
</dbReference>
<dbReference type="OrthoDB" id="15697at10239"/>
<dbReference type="EMBL" id="EU197055">
    <property type="protein sequence ID" value="ABY63134.1"/>
    <property type="molecule type" value="Genomic_DNA"/>
</dbReference>
<reference evidence="1 2" key="1">
    <citation type="journal article" date="2008" name="Virology">
        <title>Characterization of Pseudomonas chlororaphis myovirus 201varphi2-1 via genomic sequencing, mass spectrometry, and electron microscopy.</title>
        <authorList>
            <person name="Thomas J.A."/>
            <person name="Rolando M.R."/>
            <person name="Carroll C.A."/>
            <person name="Shen P.S."/>
            <person name="Belnap D.M."/>
            <person name="Weintraub S.T."/>
            <person name="Serwer P."/>
            <person name="Hardies S.C."/>
        </authorList>
    </citation>
    <scope>NUCLEOTIDE SEQUENCE</scope>
</reference>